<feature type="domain" description="Mammalian cell entry C-terminal" evidence="4">
    <location>
        <begin position="140"/>
        <end position="308"/>
    </location>
</feature>
<name>A0A088DHD2_MYCAV</name>
<dbReference type="Pfam" id="PF02470">
    <property type="entry name" value="MlaD"/>
    <property type="match status" value="1"/>
</dbReference>
<evidence type="ECO:0000259" key="4">
    <source>
        <dbReference type="Pfam" id="PF11887"/>
    </source>
</evidence>
<proteinExistence type="predicted"/>
<dbReference type="InterPro" id="IPR024516">
    <property type="entry name" value="Mce_C"/>
</dbReference>
<reference evidence="5" key="1">
    <citation type="journal article" date="2014" name="FEBS Lett.">
        <title>Identification and comparative analysis of a genomic island in Mycobacterium avium subsp. hominissuis.</title>
        <authorList>
            <person name="Lahiri A."/>
            <person name="Sanchini A."/>
            <person name="Semmler T."/>
            <person name="Schafer H."/>
            <person name="Lewin A."/>
        </authorList>
    </citation>
    <scope>NUCLEOTIDE SEQUENCE</scope>
    <source>
        <strain evidence="5">2721</strain>
    </source>
</reference>
<dbReference type="EMBL" id="KM105871">
    <property type="protein sequence ID" value="AIL92392.1"/>
    <property type="molecule type" value="Genomic_DNA"/>
</dbReference>
<keyword evidence="2" id="KW-1133">Transmembrane helix</keyword>
<sequence>MMTGTPNPAERLARLTVDFVRAMARHRLVVSGTGLVLTLIAATAYITVGSLGINPARSTIAVKVLLRDSGGLLANQDVTLRGVPIGRVTAVTFTATGVEASAEINNTVRVPRNSVVNVSALSPAGEQYLNFLPQQTGGPALTDGAVISEDHTSVPVSLAQLLADSNGLLTQLDPAKLRAITDELRVSRQGPQKLAALLDGGAFMISTVDSVLPQTMSVLRNSRTVLTTLADAAPALGHTAQNLRRILTGVKAMDGGFRTLVDRGDAPLTALDGIIDDNSKTMIQLLGNLTTVGQLASARVPALNEMLNSQRGGSGLAALAKTVHNGYFWVVVDIYPRYGCDYDLPRLPPSLPTYPEPYLYTYCKNPDPSVLVRGARNAPRPPGDDTAGPPPGYDPLAQTVATPHVHSSIPTPFGGSPFPPNYPPDPPTWPKPPGWPGPPPPGWTPPPAPAPTSPPN</sequence>
<organism evidence="5">
    <name type="scientific">Mycobacterium avium subsp. hominissuis</name>
    <dbReference type="NCBI Taxonomy" id="439334"/>
    <lineage>
        <taxon>Bacteria</taxon>
        <taxon>Bacillati</taxon>
        <taxon>Actinomycetota</taxon>
        <taxon>Actinomycetes</taxon>
        <taxon>Mycobacteriales</taxon>
        <taxon>Mycobacteriaceae</taxon>
        <taxon>Mycobacterium</taxon>
        <taxon>Mycobacterium avium complex (MAC)</taxon>
    </lineage>
</organism>
<dbReference type="InterPro" id="IPR003399">
    <property type="entry name" value="Mce/MlaD"/>
</dbReference>
<feature type="region of interest" description="Disordered" evidence="1">
    <location>
        <begin position="371"/>
        <end position="456"/>
    </location>
</feature>
<dbReference type="PANTHER" id="PTHR33371:SF16">
    <property type="entry name" value="MCE-FAMILY PROTEIN MCE3F"/>
    <property type="match status" value="1"/>
</dbReference>
<evidence type="ECO:0000259" key="3">
    <source>
        <dbReference type="Pfam" id="PF02470"/>
    </source>
</evidence>
<dbReference type="GO" id="GO:0005576">
    <property type="term" value="C:extracellular region"/>
    <property type="evidence" value="ECO:0007669"/>
    <property type="project" value="TreeGrafter"/>
</dbReference>
<keyword evidence="2" id="KW-0472">Membrane</keyword>
<feature type="compositionally biased region" description="Pro residues" evidence="1">
    <location>
        <begin position="417"/>
        <end position="456"/>
    </location>
</feature>
<feature type="transmembrane region" description="Helical" evidence="2">
    <location>
        <begin position="28"/>
        <end position="48"/>
    </location>
</feature>
<feature type="domain" description="Mce/MlaD" evidence="3">
    <location>
        <begin position="60"/>
        <end position="133"/>
    </location>
</feature>
<accession>A0A088DHD2</accession>
<dbReference type="PANTHER" id="PTHR33371">
    <property type="entry name" value="INTERMEMBRANE PHOSPHOLIPID TRANSPORT SYSTEM BINDING PROTEIN MLAD-RELATED"/>
    <property type="match status" value="1"/>
</dbReference>
<keyword evidence="2" id="KW-0812">Transmembrane</keyword>
<protein>
    <submittedName>
        <fullName evidence="5">MCE-family protein Mce1F</fullName>
    </submittedName>
</protein>
<dbReference type="Pfam" id="PF11887">
    <property type="entry name" value="Mce4_CUP1"/>
    <property type="match status" value="1"/>
</dbReference>
<evidence type="ECO:0000256" key="1">
    <source>
        <dbReference type="SAM" id="MobiDB-lite"/>
    </source>
</evidence>
<evidence type="ECO:0000313" key="5">
    <source>
        <dbReference type="EMBL" id="AIL92392.1"/>
    </source>
</evidence>
<dbReference type="AlphaFoldDB" id="A0A088DHD2"/>
<evidence type="ECO:0000256" key="2">
    <source>
        <dbReference type="SAM" id="Phobius"/>
    </source>
</evidence>
<dbReference type="PRINTS" id="PR01217">
    <property type="entry name" value="PRICHEXTENSN"/>
</dbReference>
<dbReference type="InterPro" id="IPR052336">
    <property type="entry name" value="MlaD_Phospholipid_Transporter"/>
</dbReference>